<reference evidence="1 2" key="1">
    <citation type="submission" date="2020-08" db="EMBL/GenBank/DDBJ databases">
        <title>Genomic Encyclopedia of Type Strains, Phase IV (KMG-IV): sequencing the most valuable type-strain genomes for metagenomic binning, comparative biology and taxonomic classification.</title>
        <authorList>
            <person name="Goeker M."/>
        </authorList>
    </citation>
    <scope>NUCLEOTIDE SEQUENCE [LARGE SCALE GENOMIC DNA]</scope>
    <source>
        <strain evidence="1 2">DSM 27568</strain>
    </source>
</reference>
<sequence>MPGINRAICTSLMVYVAIRLFCGAGSLALVLSGHAARAQDVSASPTVGTVFDRQRTVAVSERVQSGFEEVGKRLDGFIIYPRITAVVAFDDNVRARSQDRQSDAALSIQPSINAVSDWTRHQVGLTASAGVTRFLNLKTENTETYSVQGEGRYDAGNEVRLYGFAGLRRDVERRNAPGALRNSLKPLAYQTATGGGQLTWQGSRMRLSANGTVARVTYGDLRTFDGAVLNSRDLNRTRYQASARAEYAITADLAVLVNGSVSKIDYNLQPGSSTPDRSARRVELLGGVSFEFTDLLRGEVALGYIKQDFRSPGIRDFSGFGGRARVEYFPTRLTTVTFDASRTLQEAGNPLAPSYRRTRAAIRVDHELYRYVLISGFADYETNQFQLPQRTERRPHVGLSGQYLVDRHVTLFARYDHLRITSRPANLGLRLTDNVLSIGVLFKP</sequence>
<evidence type="ECO:0000313" key="1">
    <source>
        <dbReference type="EMBL" id="MBB3938431.1"/>
    </source>
</evidence>
<protein>
    <recommendedName>
        <fullName evidence="3">Outer membrane beta-barrel protein</fullName>
    </recommendedName>
</protein>
<evidence type="ECO:0008006" key="3">
    <source>
        <dbReference type="Google" id="ProtNLM"/>
    </source>
</evidence>
<dbReference type="RefSeq" id="WP_221225889.1">
    <property type="nucleotide sequence ID" value="NZ_JACIDY010000001.1"/>
</dbReference>
<dbReference type="InterPro" id="IPR018759">
    <property type="entry name" value="BBP2_2"/>
</dbReference>
<keyword evidence="2" id="KW-1185">Reference proteome</keyword>
<organism evidence="1 2">
    <name type="scientific">Novosphingobium fluoreni</name>
    <dbReference type="NCBI Taxonomy" id="1391222"/>
    <lineage>
        <taxon>Bacteria</taxon>
        <taxon>Pseudomonadati</taxon>
        <taxon>Pseudomonadota</taxon>
        <taxon>Alphaproteobacteria</taxon>
        <taxon>Sphingomonadales</taxon>
        <taxon>Sphingomonadaceae</taxon>
        <taxon>Novosphingobium</taxon>
    </lineage>
</organism>
<name>A0A7W6FWQ8_9SPHN</name>
<dbReference type="Pfam" id="PF10082">
    <property type="entry name" value="BBP2_2"/>
    <property type="match status" value="1"/>
</dbReference>
<dbReference type="AlphaFoldDB" id="A0A7W6FWQ8"/>
<dbReference type="Proteomes" id="UP000561459">
    <property type="component" value="Unassembled WGS sequence"/>
</dbReference>
<gene>
    <name evidence="1" type="ORF">GGR39_000060</name>
</gene>
<comment type="caution">
    <text evidence="1">The sequence shown here is derived from an EMBL/GenBank/DDBJ whole genome shotgun (WGS) entry which is preliminary data.</text>
</comment>
<accession>A0A7W6FWQ8</accession>
<dbReference type="EMBL" id="JACIDY010000001">
    <property type="protein sequence ID" value="MBB3938431.1"/>
    <property type="molecule type" value="Genomic_DNA"/>
</dbReference>
<dbReference type="SUPFAM" id="SSF56935">
    <property type="entry name" value="Porins"/>
    <property type="match status" value="1"/>
</dbReference>
<proteinExistence type="predicted"/>
<evidence type="ECO:0000313" key="2">
    <source>
        <dbReference type="Proteomes" id="UP000561459"/>
    </source>
</evidence>